<dbReference type="STRING" id="312017.I7M453"/>
<evidence type="ECO:0000256" key="3">
    <source>
        <dbReference type="ARBA" id="ARBA00022837"/>
    </source>
</evidence>
<dbReference type="GO" id="GO:0005509">
    <property type="term" value="F:calcium ion binding"/>
    <property type="evidence" value="ECO:0007669"/>
    <property type="project" value="InterPro"/>
</dbReference>
<dbReference type="InParanoid" id="I7M453"/>
<accession>I7M453</accession>
<proteinExistence type="predicted"/>
<evidence type="ECO:0000313" key="6">
    <source>
        <dbReference type="Proteomes" id="UP000009168"/>
    </source>
</evidence>
<evidence type="ECO:0000259" key="4">
    <source>
        <dbReference type="PROSITE" id="PS50222"/>
    </source>
</evidence>
<evidence type="ECO:0000256" key="1">
    <source>
        <dbReference type="ARBA" id="ARBA00022723"/>
    </source>
</evidence>
<protein>
    <submittedName>
        <fullName evidence="5">Calcineurin regulatory subunit B, putative</fullName>
    </submittedName>
</protein>
<reference evidence="6" key="1">
    <citation type="journal article" date="2006" name="PLoS Biol.">
        <title>Macronuclear genome sequence of the ciliate Tetrahymena thermophila, a model eukaryote.</title>
        <authorList>
            <person name="Eisen J.A."/>
            <person name="Coyne R.S."/>
            <person name="Wu M."/>
            <person name="Wu D."/>
            <person name="Thiagarajan M."/>
            <person name="Wortman J.R."/>
            <person name="Badger J.H."/>
            <person name="Ren Q."/>
            <person name="Amedeo P."/>
            <person name="Jones K.M."/>
            <person name="Tallon L.J."/>
            <person name="Delcher A.L."/>
            <person name="Salzberg S.L."/>
            <person name="Silva J.C."/>
            <person name="Haas B.J."/>
            <person name="Majoros W.H."/>
            <person name="Farzad M."/>
            <person name="Carlton J.M."/>
            <person name="Smith R.K. Jr."/>
            <person name="Garg J."/>
            <person name="Pearlman R.E."/>
            <person name="Karrer K.M."/>
            <person name="Sun L."/>
            <person name="Manning G."/>
            <person name="Elde N.C."/>
            <person name="Turkewitz A.P."/>
            <person name="Asai D.J."/>
            <person name="Wilkes D.E."/>
            <person name="Wang Y."/>
            <person name="Cai H."/>
            <person name="Collins K."/>
            <person name="Stewart B.A."/>
            <person name="Lee S.R."/>
            <person name="Wilamowska K."/>
            <person name="Weinberg Z."/>
            <person name="Ruzzo W.L."/>
            <person name="Wloga D."/>
            <person name="Gaertig J."/>
            <person name="Frankel J."/>
            <person name="Tsao C.-C."/>
            <person name="Gorovsky M.A."/>
            <person name="Keeling P.J."/>
            <person name="Waller R.F."/>
            <person name="Patron N.J."/>
            <person name="Cherry J.M."/>
            <person name="Stover N.A."/>
            <person name="Krieger C.J."/>
            <person name="del Toro C."/>
            <person name="Ryder H.F."/>
            <person name="Williamson S.C."/>
            <person name="Barbeau R.A."/>
            <person name="Hamilton E.P."/>
            <person name="Orias E."/>
        </authorList>
    </citation>
    <scope>NUCLEOTIDE SEQUENCE [LARGE SCALE GENOMIC DNA]</scope>
    <source>
        <strain evidence="6">SB210</strain>
    </source>
</reference>
<dbReference type="EMBL" id="GG662435">
    <property type="protein sequence ID" value="EAS04926.2"/>
    <property type="molecule type" value="Genomic_DNA"/>
</dbReference>
<dbReference type="Proteomes" id="UP000009168">
    <property type="component" value="Unassembled WGS sequence"/>
</dbReference>
<dbReference type="AlphaFoldDB" id="I7M453"/>
<dbReference type="KEGG" id="tet:TTHERM_00684700"/>
<evidence type="ECO:0000256" key="2">
    <source>
        <dbReference type="ARBA" id="ARBA00022737"/>
    </source>
</evidence>
<dbReference type="OMA" id="IKTHRSM"/>
<dbReference type="InterPro" id="IPR018247">
    <property type="entry name" value="EF_Hand_1_Ca_BS"/>
</dbReference>
<dbReference type="InterPro" id="IPR011992">
    <property type="entry name" value="EF-hand-dom_pair"/>
</dbReference>
<dbReference type="OrthoDB" id="303546at2759"/>
<dbReference type="eggNOG" id="KOG0034">
    <property type="taxonomic scope" value="Eukaryota"/>
</dbReference>
<keyword evidence="3" id="KW-0106">Calcium</keyword>
<dbReference type="PROSITE" id="PS00018">
    <property type="entry name" value="EF_HAND_1"/>
    <property type="match status" value="1"/>
</dbReference>
<dbReference type="Gene3D" id="1.10.238.10">
    <property type="entry name" value="EF-hand"/>
    <property type="match status" value="1"/>
</dbReference>
<keyword evidence="2" id="KW-0677">Repeat</keyword>
<gene>
    <name evidence="5" type="ORF">TTHERM_00684700</name>
</gene>
<keyword evidence="1" id="KW-0479">Metal-binding</keyword>
<dbReference type="GeneID" id="7830702"/>
<sequence length="170" mass="19953">MGNTVGLTPLEVQQISQCTNFDEKDVRKIFRKYQKLDKVSKGNVNYFDMQRLPEISQNPLGERVAKSLSHSQINPSVDFTTFISNLNTFNSNNQEAKIKFYFKVYDTDEDGVISKQDVENVFSLLVNNEIKKFQLKDIIDTLFSQYKLKNENYFDYQEFKSLVLQMQEQM</sequence>
<feature type="domain" description="EF-hand" evidence="4">
    <location>
        <begin position="93"/>
        <end position="128"/>
    </location>
</feature>
<dbReference type="PROSITE" id="PS50222">
    <property type="entry name" value="EF_HAND_2"/>
    <property type="match status" value="1"/>
</dbReference>
<organism evidence="5 6">
    <name type="scientific">Tetrahymena thermophila (strain SB210)</name>
    <dbReference type="NCBI Taxonomy" id="312017"/>
    <lineage>
        <taxon>Eukaryota</taxon>
        <taxon>Sar</taxon>
        <taxon>Alveolata</taxon>
        <taxon>Ciliophora</taxon>
        <taxon>Intramacronucleata</taxon>
        <taxon>Oligohymenophorea</taxon>
        <taxon>Hymenostomatida</taxon>
        <taxon>Tetrahymenina</taxon>
        <taxon>Tetrahymenidae</taxon>
        <taxon>Tetrahymena</taxon>
    </lineage>
</organism>
<evidence type="ECO:0000313" key="5">
    <source>
        <dbReference type="EMBL" id="EAS04926.2"/>
    </source>
</evidence>
<keyword evidence="6" id="KW-1185">Reference proteome</keyword>
<dbReference type="HOGENOM" id="CLU_061288_10_1_1"/>
<dbReference type="SUPFAM" id="SSF47473">
    <property type="entry name" value="EF-hand"/>
    <property type="match status" value="1"/>
</dbReference>
<dbReference type="InterPro" id="IPR002048">
    <property type="entry name" value="EF_hand_dom"/>
</dbReference>
<dbReference type="PANTHER" id="PTHR45942">
    <property type="entry name" value="PROTEIN PHOSPATASE 3 REGULATORY SUBUNIT B ALPHA ISOFORM TYPE 1"/>
    <property type="match status" value="1"/>
</dbReference>
<dbReference type="RefSeq" id="XP_001025171.2">
    <property type="nucleotide sequence ID" value="XM_001025171.3"/>
</dbReference>
<name>I7M453_TETTS</name>